<dbReference type="Proteomes" id="UP000023268">
    <property type="component" value="Unassembled WGS sequence"/>
</dbReference>
<proteinExistence type="predicted"/>
<accession>A0A016XLN7</accession>
<evidence type="ECO:0000313" key="2">
    <source>
        <dbReference type="Proteomes" id="UP000023268"/>
    </source>
</evidence>
<protein>
    <submittedName>
        <fullName evidence="1">Uncharacterized protein</fullName>
    </submittedName>
</protein>
<organism evidence="1 2">
    <name type="scientific">Hylemonella gracilis str. Niagara R</name>
    <dbReference type="NCBI Taxonomy" id="1458275"/>
    <lineage>
        <taxon>Bacteria</taxon>
        <taxon>Pseudomonadati</taxon>
        <taxon>Pseudomonadota</taxon>
        <taxon>Betaproteobacteria</taxon>
        <taxon>Burkholderiales</taxon>
        <taxon>Comamonadaceae</taxon>
        <taxon>Hylemonella</taxon>
    </lineage>
</organism>
<dbReference type="EMBL" id="JEMG01000001">
    <property type="protein sequence ID" value="EYC52756.1"/>
    <property type="molecule type" value="Genomic_DNA"/>
</dbReference>
<comment type="caution">
    <text evidence="1">The sequence shown here is derived from an EMBL/GenBank/DDBJ whole genome shotgun (WGS) entry which is preliminary data.</text>
</comment>
<dbReference type="AlphaFoldDB" id="A0A016XLN7"/>
<gene>
    <name evidence="1" type="ORF">AZ34_02345</name>
</gene>
<sequence length="119" mass="13631">MLRPKHGIVEICKTDFPMPKGEELFFHVFEHLMLEQLIEDKLCSHNECQGLTYRIKDVDDYGILRQIADTSIIGDVGGYRPKRGRNRGERDGREIMELGVNQNLASVHSTICIETARES</sequence>
<reference evidence="1 2" key="1">
    <citation type="submission" date="2014-02" db="EMBL/GenBank/DDBJ databases">
        <title>Draft Genome of Hylemonella gracilis isolated from the Niagara River.</title>
        <authorList>
            <person name="Pawlowski D.R."/>
            <person name="Koudelka G.B."/>
        </authorList>
    </citation>
    <scope>NUCLEOTIDE SEQUENCE [LARGE SCALE GENOMIC DNA]</scope>
    <source>
        <strain evidence="1 2">Niagara R</strain>
    </source>
</reference>
<name>A0A016XLN7_9BURK</name>
<evidence type="ECO:0000313" key="1">
    <source>
        <dbReference type="EMBL" id="EYC52756.1"/>
    </source>
</evidence>